<comment type="caution">
    <text evidence="9">The sequence shown here is derived from an EMBL/GenBank/DDBJ whole genome shotgun (WGS) entry which is preliminary data.</text>
</comment>
<keyword evidence="5 8" id="KW-0812">Transmembrane</keyword>
<feature type="transmembrane region" description="Helical" evidence="8">
    <location>
        <begin position="82"/>
        <end position="106"/>
    </location>
</feature>
<organism evidence="9 10">
    <name type="scientific">Microbacterium mitrae</name>
    <dbReference type="NCBI Taxonomy" id="664640"/>
    <lineage>
        <taxon>Bacteria</taxon>
        <taxon>Bacillati</taxon>
        <taxon>Actinomycetota</taxon>
        <taxon>Actinomycetes</taxon>
        <taxon>Micrococcales</taxon>
        <taxon>Microbacteriaceae</taxon>
        <taxon>Microbacterium</taxon>
    </lineage>
</organism>
<gene>
    <name evidence="9" type="ORF">FVP60_02975</name>
</gene>
<dbReference type="AlphaFoldDB" id="A0A5C8HPN4"/>
<feature type="transmembrane region" description="Helical" evidence="8">
    <location>
        <begin position="26"/>
        <end position="46"/>
    </location>
</feature>
<evidence type="ECO:0000256" key="1">
    <source>
        <dbReference type="ARBA" id="ARBA00004651"/>
    </source>
</evidence>
<dbReference type="Proteomes" id="UP000321196">
    <property type="component" value="Unassembled WGS sequence"/>
</dbReference>
<feature type="transmembrane region" description="Helical" evidence="8">
    <location>
        <begin position="157"/>
        <end position="190"/>
    </location>
</feature>
<reference evidence="9 10" key="1">
    <citation type="submission" date="2019-08" db="EMBL/GenBank/DDBJ databases">
        <authorList>
            <person name="Dong K."/>
        </authorList>
    </citation>
    <scope>NUCLEOTIDE SEQUENCE [LARGE SCALE GENOMIC DNA]</scope>
    <source>
        <strain evidence="9 10">M4-8</strain>
    </source>
</reference>
<evidence type="ECO:0000313" key="9">
    <source>
        <dbReference type="EMBL" id="TXK05955.1"/>
    </source>
</evidence>
<proteinExistence type="inferred from homology"/>
<evidence type="ECO:0000256" key="8">
    <source>
        <dbReference type="SAM" id="Phobius"/>
    </source>
</evidence>
<dbReference type="OrthoDB" id="4016357at2"/>
<dbReference type="GO" id="GO:0005886">
    <property type="term" value="C:plasma membrane"/>
    <property type="evidence" value="ECO:0007669"/>
    <property type="project" value="UniProtKB-SubCell"/>
</dbReference>
<dbReference type="PANTHER" id="PTHR21716">
    <property type="entry name" value="TRANSMEMBRANE PROTEIN"/>
    <property type="match status" value="1"/>
</dbReference>
<feature type="transmembrane region" description="Helical" evidence="8">
    <location>
        <begin position="339"/>
        <end position="358"/>
    </location>
</feature>
<feature type="transmembrane region" description="Helical" evidence="8">
    <location>
        <begin position="274"/>
        <end position="299"/>
    </location>
</feature>
<dbReference type="EMBL" id="VRSW01000001">
    <property type="protein sequence ID" value="TXK05955.1"/>
    <property type="molecule type" value="Genomic_DNA"/>
</dbReference>
<feature type="transmembrane region" description="Helical" evidence="8">
    <location>
        <begin position="52"/>
        <end position="70"/>
    </location>
</feature>
<accession>A0A5C8HPN4</accession>
<dbReference type="InterPro" id="IPR002549">
    <property type="entry name" value="AI-2E-like"/>
</dbReference>
<evidence type="ECO:0000256" key="7">
    <source>
        <dbReference type="ARBA" id="ARBA00023136"/>
    </source>
</evidence>
<keyword evidence="3" id="KW-0813">Transport</keyword>
<evidence type="ECO:0000256" key="4">
    <source>
        <dbReference type="ARBA" id="ARBA00022475"/>
    </source>
</evidence>
<evidence type="ECO:0000256" key="2">
    <source>
        <dbReference type="ARBA" id="ARBA00009773"/>
    </source>
</evidence>
<protein>
    <submittedName>
        <fullName evidence="9">AI-2E family transporter</fullName>
    </submittedName>
</protein>
<evidence type="ECO:0000256" key="3">
    <source>
        <dbReference type="ARBA" id="ARBA00022448"/>
    </source>
</evidence>
<dbReference type="RefSeq" id="WP_147824767.1">
    <property type="nucleotide sequence ID" value="NZ_BAAARG010000001.1"/>
</dbReference>
<comment type="subcellular location">
    <subcellularLocation>
        <location evidence="1">Cell membrane</location>
        <topology evidence="1">Multi-pass membrane protein</topology>
    </subcellularLocation>
</comment>
<keyword evidence="6 8" id="KW-1133">Transmembrane helix</keyword>
<evidence type="ECO:0000256" key="6">
    <source>
        <dbReference type="ARBA" id="ARBA00022989"/>
    </source>
</evidence>
<dbReference type="GO" id="GO:0055085">
    <property type="term" value="P:transmembrane transport"/>
    <property type="evidence" value="ECO:0007669"/>
    <property type="project" value="TreeGrafter"/>
</dbReference>
<keyword evidence="4" id="KW-1003">Cell membrane</keyword>
<dbReference type="Pfam" id="PF01594">
    <property type="entry name" value="AI-2E_transport"/>
    <property type="match status" value="1"/>
</dbReference>
<keyword evidence="7 8" id="KW-0472">Membrane</keyword>
<evidence type="ECO:0000313" key="10">
    <source>
        <dbReference type="Proteomes" id="UP000321196"/>
    </source>
</evidence>
<keyword evidence="10" id="KW-1185">Reference proteome</keyword>
<feature type="transmembrane region" description="Helical" evidence="8">
    <location>
        <begin position="311"/>
        <end position="333"/>
    </location>
</feature>
<feature type="transmembrane region" description="Helical" evidence="8">
    <location>
        <begin position="238"/>
        <end position="262"/>
    </location>
</feature>
<name>A0A5C8HPN4_9MICO</name>
<comment type="similarity">
    <text evidence="2">Belongs to the autoinducer-2 exporter (AI-2E) (TC 2.A.86) family.</text>
</comment>
<evidence type="ECO:0000256" key="5">
    <source>
        <dbReference type="ARBA" id="ARBA00022692"/>
    </source>
</evidence>
<dbReference type="PANTHER" id="PTHR21716:SF53">
    <property type="entry name" value="PERMEASE PERM-RELATED"/>
    <property type="match status" value="1"/>
</dbReference>
<sequence>MRKRTDAEPAVKTTNFMGGHSRVKPFVWGFLGALGVLAALILGGLVSQLGTVLLYIGIALFISLGLDPIVTSIEKKIPRPAAIAAVVLAVLMVFAGILIAIIPIIVEQIANLTQSLPKLVNDIMATDWYANINRDYGDQIGTMLEDALKFFQDPQNILGIIGGVGAVTGGIASAITGVVIVLILTLYFIASLRTMKNTATRFVPAYNREKFSSLVDDISGAVGRYVVGQASLAAINGVLTFILMLIIGAPMPALLALIAFIGSMIPMVGTLTAAIINSLICLIASPLTAIVAAIWYLVYMQIEAYYLSPRIMNKAVSIPGALVVIAAVGGAAIGQVLGALVAVPVAASILIIVQKVWFPAQDAKVVDPDEEPAIATA</sequence>